<dbReference type="GeneTree" id="ENSGT00940000165143"/>
<dbReference type="InterPro" id="IPR039051">
    <property type="entry name" value="SE-CTX-like"/>
</dbReference>
<sequence>VVLLDSEVKQIIRGIWMGISEVSCKAAAVHPLFGIVGLLMKGISSAVEKVELREVPKDLDEVLKNIDAILQENNATLNQIKKMSVILENDDIVTNIKYQFKTFENMYNAKEKVKQETDNFIREFREHGHGKNLYSLYDVVVWENKIFRKPILEVYKECSGNDPVVMKDLCTFLLCLFAEGIIALVAFIIVTDDNVDKCVKEWKEKMENVDRKLAEVLKESQLCR</sequence>
<protein>
    <recommendedName>
        <fullName evidence="4">Rapunzel</fullName>
    </recommendedName>
</protein>
<proteinExistence type="predicted"/>
<dbReference type="AlphaFoldDB" id="A0A8C4X4S5"/>
<reference evidence="2" key="3">
    <citation type="submission" date="2025-09" db="UniProtKB">
        <authorList>
            <consortium name="Ensembl"/>
        </authorList>
    </citation>
    <scope>IDENTIFICATION</scope>
</reference>
<dbReference type="PANTHER" id="PTHR40472:SF7">
    <property type="entry name" value="PROTEIN RAPUNZEL"/>
    <property type="match status" value="1"/>
</dbReference>
<evidence type="ECO:0000313" key="3">
    <source>
        <dbReference type="Proteomes" id="UP000694620"/>
    </source>
</evidence>
<dbReference type="Proteomes" id="UP000694620">
    <property type="component" value="Chromosome 2"/>
</dbReference>
<feature type="transmembrane region" description="Helical" evidence="1">
    <location>
        <begin position="169"/>
        <end position="190"/>
    </location>
</feature>
<keyword evidence="1" id="KW-0472">Membrane</keyword>
<reference evidence="2" key="2">
    <citation type="submission" date="2025-08" db="UniProtKB">
        <authorList>
            <consortium name="Ensembl"/>
        </authorList>
    </citation>
    <scope>IDENTIFICATION</scope>
</reference>
<evidence type="ECO:0000256" key="1">
    <source>
        <dbReference type="SAM" id="Phobius"/>
    </source>
</evidence>
<keyword evidence="1" id="KW-0812">Transmembrane</keyword>
<organism evidence="2 3">
    <name type="scientific">Erpetoichthys calabaricus</name>
    <name type="common">Rope fish</name>
    <name type="synonym">Calamoichthys calabaricus</name>
    <dbReference type="NCBI Taxonomy" id="27687"/>
    <lineage>
        <taxon>Eukaryota</taxon>
        <taxon>Metazoa</taxon>
        <taxon>Chordata</taxon>
        <taxon>Craniata</taxon>
        <taxon>Vertebrata</taxon>
        <taxon>Euteleostomi</taxon>
        <taxon>Actinopterygii</taxon>
        <taxon>Polypteriformes</taxon>
        <taxon>Polypteridae</taxon>
        <taxon>Erpetoichthys</taxon>
    </lineage>
</organism>
<keyword evidence="3" id="KW-1185">Reference proteome</keyword>
<evidence type="ECO:0008006" key="4">
    <source>
        <dbReference type="Google" id="ProtNLM"/>
    </source>
</evidence>
<reference evidence="2" key="1">
    <citation type="submission" date="2021-06" db="EMBL/GenBank/DDBJ databases">
        <authorList>
            <consortium name="Wellcome Sanger Institute Data Sharing"/>
        </authorList>
    </citation>
    <scope>NUCLEOTIDE SEQUENCE [LARGE SCALE GENOMIC DNA]</scope>
</reference>
<name>A0A8C4X4S5_ERPCA</name>
<keyword evidence="1" id="KW-1133">Transmembrane helix</keyword>
<evidence type="ECO:0000313" key="2">
    <source>
        <dbReference type="Ensembl" id="ENSECRP00000004734.1"/>
    </source>
</evidence>
<accession>A0A8C4X4S5</accession>
<dbReference type="PANTHER" id="PTHR40472">
    <property type="entry name" value="RICIN B-TYPE LECTIN DOMAIN-CONTAINING PROTEIN"/>
    <property type="match status" value="1"/>
</dbReference>
<dbReference type="Ensembl" id="ENSECRT00000004815.1">
    <property type="protein sequence ID" value="ENSECRP00000004734.1"/>
    <property type="gene ID" value="ENSECRG00000003217.1"/>
</dbReference>